<evidence type="ECO:0000313" key="3">
    <source>
        <dbReference type="EMBL" id="SFI93499.1"/>
    </source>
</evidence>
<dbReference type="AlphaFoldDB" id="A0A1I3M8Y4"/>
<accession>A0A1I3M8Y4</accession>
<reference evidence="4" key="2">
    <citation type="submission" date="2016-10" db="EMBL/GenBank/DDBJ databases">
        <authorList>
            <person name="Varghese N."/>
            <person name="Submissions S."/>
        </authorList>
    </citation>
    <scope>NUCLEOTIDE SEQUENCE [LARGE SCALE GENOMIC DNA]</scope>
    <source>
        <strain evidence="4">DSM 17908</strain>
    </source>
</reference>
<evidence type="ECO:0000313" key="2">
    <source>
        <dbReference type="EMBL" id="PHM45439.1"/>
    </source>
</evidence>
<sequence length="242" mass="27869">MDYFYFLEVNQLIKEYLTDDGVCSLKIIAYDFNKLKPIDNQEPDSITRARLVSMGFERCFAEYVLRDKHELDITREKYKRYILIHLIYEDNIADAMYAYRLAISTYWFHFQPDAPTRTYPEVFDGEMPGNIQSSSTRPQWEPRNAPPAFVAPSRNRGRGSSTMHPSSSRTSRISQRNQPPSYRLVGLYEPPPSYDSVVNQNAPPSSGQDRAGPSHFSPTGPTSSLGQSQNPFQARGRRRDRR</sequence>
<evidence type="ECO:0000313" key="5">
    <source>
        <dbReference type="Proteomes" id="UP000224607"/>
    </source>
</evidence>
<feature type="compositionally biased region" description="Polar residues" evidence="1">
    <location>
        <begin position="196"/>
        <end position="208"/>
    </location>
</feature>
<dbReference type="Proteomes" id="UP000224607">
    <property type="component" value="Unassembled WGS sequence"/>
</dbReference>
<gene>
    <name evidence="3" type="ORF">SAMN05421680_104206</name>
    <name evidence="2" type="ORF">Xmau_01089</name>
</gene>
<dbReference type="EMBL" id="FORG01000004">
    <property type="protein sequence ID" value="SFI93499.1"/>
    <property type="molecule type" value="Genomic_DNA"/>
</dbReference>
<name>A0A1I3M8Y4_9GAMM</name>
<keyword evidence="5" id="KW-1185">Reference proteome</keyword>
<feature type="compositionally biased region" description="Low complexity" evidence="1">
    <location>
        <begin position="158"/>
        <end position="172"/>
    </location>
</feature>
<protein>
    <submittedName>
        <fullName evidence="3">Uncharacterized protein</fullName>
    </submittedName>
</protein>
<feature type="region of interest" description="Disordered" evidence="1">
    <location>
        <begin position="119"/>
        <end position="242"/>
    </location>
</feature>
<reference evidence="3" key="1">
    <citation type="submission" date="2016-10" db="EMBL/GenBank/DDBJ databases">
        <authorList>
            <person name="de Groot N.N."/>
        </authorList>
    </citation>
    <scope>NUCLEOTIDE SEQUENCE [LARGE SCALE GENOMIC DNA]</scope>
    <source>
        <strain evidence="3">DSM 17908</strain>
    </source>
</reference>
<organism evidence="3 4">
    <name type="scientific">Xenorhabdus mauleonii</name>
    <dbReference type="NCBI Taxonomy" id="351675"/>
    <lineage>
        <taxon>Bacteria</taxon>
        <taxon>Pseudomonadati</taxon>
        <taxon>Pseudomonadota</taxon>
        <taxon>Gammaproteobacteria</taxon>
        <taxon>Enterobacterales</taxon>
        <taxon>Morganellaceae</taxon>
        <taxon>Xenorhabdus</taxon>
    </lineage>
</organism>
<proteinExistence type="predicted"/>
<evidence type="ECO:0000256" key="1">
    <source>
        <dbReference type="SAM" id="MobiDB-lite"/>
    </source>
</evidence>
<dbReference type="Proteomes" id="UP000198919">
    <property type="component" value="Unassembled WGS sequence"/>
</dbReference>
<reference evidence="2 5" key="3">
    <citation type="journal article" date="2017" name="Nat. Microbiol.">
        <title>Natural product diversity associated with the nematode symbionts Photorhabdus and Xenorhabdus.</title>
        <authorList>
            <person name="Tobias N.J."/>
            <person name="Wolff H."/>
            <person name="Djahanschiri B."/>
            <person name="Grundmann F."/>
            <person name="Kronenwerth M."/>
            <person name="Shi Y.M."/>
            <person name="Simonyi S."/>
            <person name="Grun P."/>
            <person name="Shapiro-Ilan D."/>
            <person name="Pidot S.J."/>
            <person name="Stinear T.P."/>
            <person name="Ebersberger I."/>
            <person name="Bode H.B."/>
        </authorList>
    </citation>
    <scope>NUCLEOTIDE SEQUENCE [LARGE SCALE GENOMIC DNA]</scope>
    <source>
        <strain evidence="2 5">DSM 17908</strain>
    </source>
</reference>
<feature type="compositionally biased region" description="Polar residues" evidence="1">
    <location>
        <begin position="216"/>
        <end position="232"/>
    </location>
</feature>
<dbReference type="EMBL" id="NITY01000002">
    <property type="protein sequence ID" value="PHM45439.1"/>
    <property type="molecule type" value="Genomic_DNA"/>
</dbReference>
<evidence type="ECO:0000313" key="4">
    <source>
        <dbReference type="Proteomes" id="UP000198919"/>
    </source>
</evidence>